<dbReference type="EMBL" id="JH651384">
    <property type="protein sequence ID" value="EIJ34517.1"/>
    <property type="molecule type" value="Genomic_DNA"/>
</dbReference>
<evidence type="ECO:0000313" key="2">
    <source>
        <dbReference type="Proteomes" id="UP000005317"/>
    </source>
</evidence>
<dbReference type="InterPro" id="IPR009057">
    <property type="entry name" value="Homeodomain-like_sf"/>
</dbReference>
<dbReference type="Proteomes" id="UP000005317">
    <property type="component" value="Unassembled WGS sequence"/>
</dbReference>
<reference evidence="2" key="1">
    <citation type="journal article" date="2011" name="Stand. Genomic Sci.">
        <title>Genome sequence of the filamentous, gliding Thiothrix nivea neotype strain (JP2(T)).</title>
        <authorList>
            <person name="Lapidus A."/>
            <person name="Nolan M."/>
            <person name="Lucas S."/>
            <person name="Glavina Del Rio T."/>
            <person name="Tice H."/>
            <person name="Cheng J.F."/>
            <person name="Tapia R."/>
            <person name="Han C."/>
            <person name="Goodwin L."/>
            <person name="Pitluck S."/>
            <person name="Liolios K."/>
            <person name="Pagani I."/>
            <person name="Ivanova N."/>
            <person name="Huntemann M."/>
            <person name="Mavromatis K."/>
            <person name="Mikhailova N."/>
            <person name="Pati A."/>
            <person name="Chen A."/>
            <person name="Palaniappan K."/>
            <person name="Land M."/>
            <person name="Brambilla E.M."/>
            <person name="Rohde M."/>
            <person name="Abt B."/>
            <person name="Verbarg S."/>
            <person name="Goker M."/>
            <person name="Bristow J."/>
            <person name="Eisen J.A."/>
            <person name="Markowitz V."/>
            <person name="Hugenholtz P."/>
            <person name="Kyrpides N.C."/>
            <person name="Klenk H.P."/>
            <person name="Woyke T."/>
        </authorList>
    </citation>
    <scope>NUCLEOTIDE SEQUENCE [LARGE SCALE GENOMIC DNA]</scope>
    <source>
        <strain evidence="2">ATCC 35100 / DSM 5205 / JP2</strain>
    </source>
</reference>
<dbReference type="RefSeq" id="WP_002708445.1">
    <property type="nucleotide sequence ID" value="NZ_JH651384.1"/>
</dbReference>
<dbReference type="InterPro" id="IPR007367">
    <property type="entry name" value="DUF433"/>
</dbReference>
<dbReference type="AlphaFoldDB" id="A0A656HDN2"/>
<proteinExistence type="predicted"/>
<sequence>MAMSELVGKGLYSAREAAHIIRVPAATLRRWMFGYQSKGVEYDGLWEREIHEPGVIGFHDLLELKLVHEFRQHGLSLAVIREAARIAREEFGTSYPFARQHFHTDGKKVFLEAAEQVGDTHLVDVISKQYVMEQVYRSSFLASIDYSSIGDAERWYPMNDDHHPDKSIVLDPKRAFGKPILTESGVSTRVLYDAYRLSEPVEVIAANYAITPEAVKQAVLYELQLQDVA</sequence>
<accession>A0A656HDN2</accession>
<keyword evidence="2" id="KW-1185">Reference proteome</keyword>
<protein>
    <recommendedName>
        <fullName evidence="3">DUF433 domain-containing protein</fullName>
    </recommendedName>
</protein>
<dbReference type="Pfam" id="PF04255">
    <property type="entry name" value="DUF433"/>
    <property type="match status" value="1"/>
</dbReference>
<evidence type="ECO:0008006" key="3">
    <source>
        <dbReference type="Google" id="ProtNLM"/>
    </source>
</evidence>
<dbReference type="OrthoDB" id="940717at2"/>
<name>A0A656HDN2_THINJ</name>
<dbReference type="SUPFAM" id="SSF46689">
    <property type="entry name" value="Homeodomain-like"/>
    <property type="match status" value="1"/>
</dbReference>
<evidence type="ECO:0000313" key="1">
    <source>
        <dbReference type="EMBL" id="EIJ34517.1"/>
    </source>
</evidence>
<organism evidence="1 2">
    <name type="scientific">Thiothrix nivea (strain ATCC 35100 / DSM 5205 / JP2)</name>
    <dbReference type="NCBI Taxonomy" id="870187"/>
    <lineage>
        <taxon>Bacteria</taxon>
        <taxon>Pseudomonadati</taxon>
        <taxon>Pseudomonadota</taxon>
        <taxon>Gammaproteobacteria</taxon>
        <taxon>Thiotrichales</taxon>
        <taxon>Thiotrichaceae</taxon>
        <taxon>Thiothrix</taxon>
    </lineage>
</organism>
<gene>
    <name evidence="1" type="ORF">Thini_1941</name>
</gene>